<accession>A0LWB2</accession>
<gene>
    <name evidence="10" type="primary">cas1</name>
    <name evidence="11" type="ordered locus">Acel_1950</name>
</gene>
<evidence type="ECO:0000256" key="7">
    <source>
        <dbReference type="ARBA" id="ARBA00023125"/>
    </source>
</evidence>
<dbReference type="KEGG" id="ace:Acel_1950"/>
<feature type="binding site" evidence="10">
    <location>
        <position position="145"/>
    </location>
    <ligand>
        <name>Mn(2+)</name>
        <dbReference type="ChEBI" id="CHEBI:29035"/>
    </ligand>
</feature>
<evidence type="ECO:0000256" key="5">
    <source>
        <dbReference type="ARBA" id="ARBA00022842"/>
    </source>
</evidence>
<sequence length="295" mass="32172">MTGPWRVVDLSELSGEVHAAQGALLVGDERVPLVDVAMMLTGPYVSLHGSVIDRAAAFGVGVVHCDWRGVPVAATLPWSTHNRVAARHRAQAELSLPRQKNAWMNIVKTKIRNQAAVLRALRRDGVAQLERLAAQVRSGDASNAEGAAARVYWARLFQDKHFRRVPRARDVVNGLLDYGYAILRGCCLRAVVGAGLAPSLGLWHRRHDNPFTLVDDLIEPFRPAVDKTVIEIVTAGASGLDRPTKRLLVAVLDHQFDASGATVGTAVERFAQQVGRYVEGEIRSLRPPAMELSHA</sequence>
<keyword evidence="6 10" id="KW-0051">Antiviral defense</keyword>
<dbReference type="PANTHER" id="PTHR34353:SF2">
    <property type="entry name" value="CRISPR-ASSOCIATED ENDONUCLEASE CAS1 1"/>
    <property type="match status" value="1"/>
</dbReference>
<dbReference type="PANTHER" id="PTHR34353">
    <property type="entry name" value="CRISPR-ASSOCIATED ENDONUCLEASE CAS1 1"/>
    <property type="match status" value="1"/>
</dbReference>
<dbReference type="GO" id="GO:0046872">
    <property type="term" value="F:metal ion binding"/>
    <property type="evidence" value="ECO:0007669"/>
    <property type="project" value="UniProtKB-UniRule"/>
</dbReference>
<keyword evidence="4 10" id="KW-0378">Hydrolase</keyword>
<dbReference type="EMBL" id="CP000481">
    <property type="protein sequence ID" value="ABK53722.1"/>
    <property type="molecule type" value="Genomic_DNA"/>
</dbReference>
<keyword evidence="1 10" id="KW-0540">Nuclease</keyword>
<dbReference type="GO" id="GO:0051607">
    <property type="term" value="P:defense response to virus"/>
    <property type="evidence" value="ECO:0007669"/>
    <property type="project" value="UniProtKB-UniRule"/>
</dbReference>
<comment type="similarity">
    <text evidence="10">Belongs to the CRISPR-associated endonuclease Cas1 family.</text>
</comment>
<dbReference type="EC" id="3.1.-.-" evidence="10"/>
<dbReference type="Gene3D" id="1.20.120.920">
    <property type="entry name" value="CRISPR-associated endonuclease Cas1, C-terminal domain"/>
    <property type="match status" value="1"/>
</dbReference>
<feature type="binding site" evidence="10">
    <location>
        <position position="204"/>
    </location>
    <ligand>
        <name>Mn(2+)</name>
        <dbReference type="ChEBI" id="CHEBI:29035"/>
    </ligand>
</feature>
<dbReference type="HAMAP" id="MF_01470">
    <property type="entry name" value="Cas1"/>
    <property type="match status" value="1"/>
</dbReference>
<evidence type="ECO:0000256" key="8">
    <source>
        <dbReference type="ARBA" id="ARBA00023211"/>
    </source>
</evidence>
<dbReference type="NCBIfam" id="TIGR03639">
    <property type="entry name" value="cas1_NMENI"/>
    <property type="match status" value="1"/>
</dbReference>
<dbReference type="InterPro" id="IPR002729">
    <property type="entry name" value="CRISPR-assoc_Cas1"/>
</dbReference>
<dbReference type="GO" id="GO:0003677">
    <property type="term" value="F:DNA binding"/>
    <property type="evidence" value="ECO:0007669"/>
    <property type="project" value="UniProtKB-KW"/>
</dbReference>
<dbReference type="GO" id="GO:0043571">
    <property type="term" value="P:maintenance of CRISPR repeat elements"/>
    <property type="evidence" value="ECO:0007669"/>
    <property type="project" value="UniProtKB-UniRule"/>
</dbReference>
<dbReference type="GO" id="GO:0004520">
    <property type="term" value="F:DNA endonuclease activity"/>
    <property type="evidence" value="ECO:0007669"/>
    <property type="project" value="InterPro"/>
</dbReference>
<evidence type="ECO:0000256" key="1">
    <source>
        <dbReference type="ARBA" id="ARBA00022722"/>
    </source>
</evidence>
<comment type="function">
    <text evidence="10">CRISPR (clustered regularly interspaced short palindromic repeat), is an adaptive immune system that provides protection against mobile genetic elements (viruses, transposable elements and conjugative plasmids). CRISPR clusters contain spacers, sequences complementary to antecedent mobile elements, and target invading nucleic acids. CRISPR clusters are transcribed and processed into CRISPR RNA (crRNA). Acts as a dsDNA endonuclease. Involved in the integration of spacer DNA into the CRISPR cassette.</text>
</comment>
<keyword evidence="5 10" id="KW-0460">Magnesium</keyword>
<name>A0LWB2_ACIC1</name>
<dbReference type="eggNOG" id="COG1518">
    <property type="taxonomic scope" value="Bacteria"/>
</dbReference>
<dbReference type="AlphaFoldDB" id="A0LWB2"/>
<evidence type="ECO:0000256" key="9">
    <source>
        <dbReference type="ARBA" id="ARBA00038592"/>
    </source>
</evidence>
<keyword evidence="3 10" id="KW-0255">Endonuclease</keyword>
<dbReference type="GO" id="GO:0016787">
    <property type="term" value="F:hydrolase activity"/>
    <property type="evidence" value="ECO:0007669"/>
    <property type="project" value="UniProtKB-KW"/>
</dbReference>
<comment type="cofactor">
    <cofactor evidence="10">
        <name>Mg(2+)</name>
        <dbReference type="ChEBI" id="CHEBI:18420"/>
    </cofactor>
    <cofactor evidence="10">
        <name>Mn(2+)</name>
        <dbReference type="ChEBI" id="CHEBI:29035"/>
    </cofactor>
</comment>
<evidence type="ECO:0000256" key="4">
    <source>
        <dbReference type="ARBA" id="ARBA00022801"/>
    </source>
</evidence>
<evidence type="ECO:0000256" key="3">
    <source>
        <dbReference type="ARBA" id="ARBA00022759"/>
    </source>
</evidence>
<proteinExistence type="inferred from homology"/>
<feature type="binding site" evidence="10">
    <location>
        <position position="219"/>
    </location>
    <ligand>
        <name>Mn(2+)</name>
        <dbReference type="ChEBI" id="CHEBI:29035"/>
    </ligand>
</feature>
<keyword evidence="8 10" id="KW-0464">Manganese</keyword>
<evidence type="ECO:0000256" key="10">
    <source>
        <dbReference type="HAMAP-Rule" id="MF_01470"/>
    </source>
</evidence>
<evidence type="ECO:0000313" key="11">
    <source>
        <dbReference type="EMBL" id="ABK53722.1"/>
    </source>
</evidence>
<keyword evidence="12" id="KW-1185">Reference proteome</keyword>
<keyword evidence="7 10" id="KW-0238">DNA-binding</keyword>
<dbReference type="STRING" id="351607.Acel_1950"/>
<comment type="subunit">
    <text evidence="9 10">Homodimer, forms a heterotetramer with a Cas2 homodimer.</text>
</comment>
<dbReference type="InParanoid" id="A0LWB2"/>
<evidence type="ECO:0000256" key="2">
    <source>
        <dbReference type="ARBA" id="ARBA00022723"/>
    </source>
</evidence>
<keyword evidence="2 10" id="KW-0479">Metal-binding</keyword>
<dbReference type="Pfam" id="PF01867">
    <property type="entry name" value="Cas_Cas1"/>
    <property type="match status" value="1"/>
</dbReference>
<evidence type="ECO:0000256" key="6">
    <source>
        <dbReference type="ARBA" id="ARBA00023118"/>
    </source>
</evidence>
<dbReference type="NCBIfam" id="TIGR00287">
    <property type="entry name" value="cas1"/>
    <property type="match status" value="1"/>
</dbReference>
<organism evidence="11 12">
    <name type="scientific">Acidothermus cellulolyticus (strain ATCC 43068 / DSM 8971 / 11B)</name>
    <dbReference type="NCBI Taxonomy" id="351607"/>
    <lineage>
        <taxon>Bacteria</taxon>
        <taxon>Bacillati</taxon>
        <taxon>Actinomycetota</taxon>
        <taxon>Actinomycetes</taxon>
        <taxon>Acidothermales</taxon>
        <taxon>Acidothermaceae</taxon>
        <taxon>Acidothermus</taxon>
    </lineage>
</organism>
<reference evidence="11 12" key="1">
    <citation type="journal article" date="2009" name="Genome Res.">
        <title>Complete genome of the cellulolytic thermophile Acidothermus cellulolyticus 11B provides insights into its ecophysiological and evolutionary adaptations.</title>
        <authorList>
            <person name="Barabote R.D."/>
            <person name="Xie G."/>
            <person name="Leu D.H."/>
            <person name="Normand P."/>
            <person name="Necsulea A."/>
            <person name="Daubin V."/>
            <person name="Medigue C."/>
            <person name="Adney W.S."/>
            <person name="Xu X.C."/>
            <person name="Lapidus A."/>
            <person name="Parales R.E."/>
            <person name="Detter C."/>
            <person name="Pujic P."/>
            <person name="Bruce D."/>
            <person name="Lavire C."/>
            <person name="Challacombe J.F."/>
            <person name="Brettin T.S."/>
            <person name="Berry A.M."/>
        </authorList>
    </citation>
    <scope>NUCLEOTIDE SEQUENCE [LARGE SCALE GENOMIC DNA]</scope>
    <source>
        <strain evidence="12">ATCC 43068 / DSM 8971 / 11B</strain>
    </source>
</reference>
<dbReference type="HOGENOM" id="CLU_055263_0_0_11"/>
<dbReference type="OrthoDB" id="1550386at2"/>
<dbReference type="Proteomes" id="UP000008221">
    <property type="component" value="Chromosome"/>
</dbReference>
<dbReference type="InterPro" id="IPR019855">
    <property type="entry name" value="CRISPR-assoc_Cas1_NMENI"/>
</dbReference>
<dbReference type="InterPro" id="IPR050646">
    <property type="entry name" value="Cas1"/>
</dbReference>
<evidence type="ECO:0000313" key="12">
    <source>
        <dbReference type="Proteomes" id="UP000008221"/>
    </source>
</evidence>
<dbReference type="InterPro" id="IPR042206">
    <property type="entry name" value="CRISPR-assoc_Cas1_C"/>
</dbReference>
<protein>
    <recommendedName>
        <fullName evidence="10">CRISPR-associated endonuclease Cas1</fullName>
        <ecNumber evidence="10">3.1.-.-</ecNumber>
    </recommendedName>
</protein>